<evidence type="ECO:0000313" key="2">
    <source>
        <dbReference type="Proteomes" id="UP001605261"/>
    </source>
</evidence>
<evidence type="ECO:0008006" key="3">
    <source>
        <dbReference type="Google" id="ProtNLM"/>
    </source>
</evidence>
<sequence>MNTTLPAPVALDTPQAATLASYGDPLLRAIARRADAQGALHEGGAAGLIDALARLALALQAADPASLRRQAGWWGRLLGRDVERQRDADALQPQLGVLLLQAEACAARVQAAAAQRQAAVATSEQAAAALQQWVDAGSQALPVLPDGDGGALQGVLAQRLDHLCRLAALQRSEAAQWQVLLAQDEALLARFRRIADILLPAWKQATLARHVKDQAQRSQRAAQLQAEIAAEVASAQARLR</sequence>
<organism evidence="1 2">
    <name type="scientific">Stenotrophomonas nematodicola</name>
    <dbReference type="NCBI Taxonomy" id="2656746"/>
    <lineage>
        <taxon>Bacteria</taxon>
        <taxon>Pseudomonadati</taxon>
        <taxon>Pseudomonadota</taxon>
        <taxon>Gammaproteobacteria</taxon>
        <taxon>Lysobacterales</taxon>
        <taxon>Lysobacteraceae</taxon>
        <taxon>Stenotrophomonas</taxon>
    </lineage>
</organism>
<accession>A0ABW7CW72</accession>
<dbReference type="Proteomes" id="UP001605261">
    <property type="component" value="Unassembled WGS sequence"/>
</dbReference>
<dbReference type="EMBL" id="JBHGCJ010000001">
    <property type="protein sequence ID" value="MFG6107809.1"/>
    <property type="molecule type" value="Genomic_DNA"/>
</dbReference>
<gene>
    <name evidence="1" type="ORF">ACEU0G_001278</name>
</gene>
<name>A0ABW7CW72_9GAMM</name>
<evidence type="ECO:0000313" key="1">
    <source>
        <dbReference type="EMBL" id="MFG6107809.1"/>
    </source>
</evidence>
<proteinExistence type="predicted"/>
<comment type="caution">
    <text evidence="1">The sequence shown here is derived from an EMBL/GenBank/DDBJ whole genome shotgun (WGS) entry which is preliminary data.</text>
</comment>
<keyword evidence="2" id="KW-1185">Reference proteome</keyword>
<reference evidence="1 2" key="1">
    <citation type="submission" date="2024-09" db="EMBL/GenBank/DDBJ databases">
        <authorList>
            <consortium name="All-Russian atlas of soil microorganisms"/>
            <consortium name="as a basis for the search for new antimicrobial producers and enzymes with unique properties"/>
            <person name="Sokolova E.A."/>
            <person name="Voronina E.N."/>
        </authorList>
    </citation>
    <scope>NUCLEOTIDE SEQUENCE [LARGE SCALE GENOMIC DNA]</scope>
    <source>
        <strain evidence="1 2">AF-22b-331.1</strain>
    </source>
</reference>
<protein>
    <recommendedName>
        <fullName evidence="3">Cell division protein FtsY</fullName>
    </recommendedName>
</protein>
<dbReference type="RefSeq" id="WP_394160812.1">
    <property type="nucleotide sequence ID" value="NZ_JBHGCJ010000001.1"/>
</dbReference>